<feature type="compositionally biased region" description="Low complexity" evidence="1">
    <location>
        <begin position="353"/>
        <end position="364"/>
    </location>
</feature>
<dbReference type="EMBL" id="WVTI01000009">
    <property type="protein sequence ID" value="MXS26561.1"/>
    <property type="molecule type" value="Genomic_DNA"/>
</dbReference>
<reference evidence="2 3" key="1">
    <citation type="submission" date="2019-04" db="EMBL/GenBank/DDBJ databases">
        <title>Step-wise assembly of the neonatal virome modulated by breast feeding.</title>
        <authorList>
            <person name="Liang G."/>
            <person name="Bushman F."/>
        </authorList>
    </citation>
    <scope>NUCLEOTIDE SEQUENCE [LARGE SCALE GENOMIC DNA]</scope>
    <source>
        <strain evidence="2 3">E3404</strain>
    </source>
</reference>
<evidence type="ECO:0000313" key="2">
    <source>
        <dbReference type="EMBL" id="MXS26561.1"/>
    </source>
</evidence>
<dbReference type="Proteomes" id="UP000439965">
    <property type="component" value="Unassembled WGS sequence"/>
</dbReference>
<comment type="caution">
    <text evidence="2">The sequence shown here is derived from an EMBL/GenBank/DDBJ whole genome shotgun (WGS) entry which is preliminary data.</text>
</comment>
<dbReference type="Gene3D" id="2.170.120.30">
    <property type="match status" value="1"/>
</dbReference>
<dbReference type="Pfam" id="PF07949">
    <property type="entry name" value="YbbR"/>
    <property type="match status" value="3"/>
</dbReference>
<evidence type="ECO:0000256" key="1">
    <source>
        <dbReference type="SAM" id="MobiDB-lite"/>
    </source>
</evidence>
<sequence length="364" mass="39514">MIKKERQRNIFYGILALFFSLVLFFIASGSTLQVNLSGSTSGYEEHLSNVPIQTTYDTDSYFIQGYETTVNVSLKSRNRIQLNAEKNDETRNFRVMADLSELGEGTHEVPLEVQNLSSGVTAEIEPKTITVTIEKKVTKTFTVEPVISGADIKEGYSIASLEADPQKVAITTGDRTLNDIDRVVAVIDPNEIGTSSSTVKGTIQAWDTAKNALAILPDPETVNVTVTLEAPTKQVELFVTQQGTVPNGISHFIYRMSAISGTISGSQSILDTLDQIGVPIDISRITSTVERTVEVPVPDGVTIDPKVVTIQVTPVFQSTETNGQTGNESSAESRSDETSESSTSEENRDSESETTVTTSDESKE</sequence>
<gene>
    <name evidence="2" type="ORF">GTI89_10875</name>
</gene>
<feature type="region of interest" description="Disordered" evidence="1">
    <location>
        <begin position="315"/>
        <end position="364"/>
    </location>
</feature>
<dbReference type="PANTHER" id="PTHR37804">
    <property type="entry name" value="CDAA REGULATORY PROTEIN CDAR"/>
    <property type="match status" value="1"/>
</dbReference>
<dbReference type="RefSeq" id="WP_147587185.1">
    <property type="nucleotide sequence ID" value="NZ_CABIZP010000006.1"/>
</dbReference>
<feature type="compositionally biased region" description="Polar residues" evidence="1">
    <location>
        <begin position="315"/>
        <end position="327"/>
    </location>
</feature>
<dbReference type="AlphaFoldDB" id="A0A6I4XL93"/>
<proteinExistence type="predicted"/>
<evidence type="ECO:0000313" key="3">
    <source>
        <dbReference type="Proteomes" id="UP000439965"/>
    </source>
</evidence>
<evidence type="ECO:0008006" key="4">
    <source>
        <dbReference type="Google" id="ProtNLM"/>
    </source>
</evidence>
<protein>
    <recommendedName>
        <fullName evidence="4">YbbR-like protein</fullName>
    </recommendedName>
</protein>
<dbReference type="Gene3D" id="2.170.120.40">
    <property type="entry name" value="YbbR-like domain"/>
    <property type="match status" value="2"/>
</dbReference>
<accession>A0A6I4XL93</accession>
<organism evidence="2 3">
    <name type="scientific">Enterococcus gallinarum</name>
    <dbReference type="NCBI Taxonomy" id="1353"/>
    <lineage>
        <taxon>Bacteria</taxon>
        <taxon>Bacillati</taxon>
        <taxon>Bacillota</taxon>
        <taxon>Bacilli</taxon>
        <taxon>Lactobacillales</taxon>
        <taxon>Enterococcaceae</taxon>
        <taxon>Enterococcus</taxon>
    </lineage>
</organism>
<dbReference type="InterPro" id="IPR053154">
    <property type="entry name" value="c-di-AMP_regulator"/>
</dbReference>
<name>A0A6I4XL93_ENTGA</name>
<dbReference type="InterPro" id="IPR012505">
    <property type="entry name" value="YbbR"/>
</dbReference>
<dbReference type="PANTHER" id="PTHR37804:SF1">
    <property type="entry name" value="CDAA REGULATORY PROTEIN CDAR"/>
    <property type="match status" value="1"/>
</dbReference>